<evidence type="ECO:0000259" key="3">
    <source>
        <dbReference type="Pfam" id="PF24986"/>
    </source>
</evidence>
<comment type="similarity">
    <text evidence="1">Belongs to the RimM family.</text>
</comment>
<protein>
    <recommendedName>
        <fullName evidence="1">Ribosome maturation factor RimM</fullName>
    </recommendedName>
</protein>
<reference evidence="4" key="1">
    <citation type="submission" date="2021-07" db="EMBL/GenBank/DDBJ databases">
        <title>Pseudohoeflea marina sp. nov. a polyhydroxyalcanoate-producing bacterium.</title>
        <authorList>
            <person name="Zheng W."/>
            <person name="Yu S."/>
            <person name="Huang Y."/>
        </authorList>
    </citation>
    <scope>NUCLEOTIDE SEQUENCE</scope>
    <source>
        <strain evidence="4">DP4N28-3</strain>
    </source>
</reference>
<dbReference type="InterPro" id="IPR011961">
    <property type="entry name" value="RimM"/>
</dbReference>
<dbReference type="NCBIfam" id="TIGR02273">
    <property type="entry name" value="16S_RimM"/>
    <property type="match status" value="1"/>
</dbReference>
<keyword evidence="1" id="KW-0963">Cytoplasm</keyword>
<evidence type="ECO:0000313" key="4">
    <source>
        <dbReference type="EMBL" id="MBW3096769.1"/>
    </source>
</evidence>
<dbReference type="PANTHER" id="PTHR33692">
    <property type="entry name" value="RIBOSOME MATURATION FACTOR RIMM"/>
    <property type="match status" value="1"/>
</dbReference>
<keyword evidence="1" id="KW-0698">rRNA processing</keyword>
<feature type="domain" description="RimM N-terminal" evidence="2">
    <location>
        <begin position="10"/>
        <end position="87"/>
    </location>
</feature>
<comment type="caution">
    <text evidence="4">The sequence shown here is derived from an EMBL/GenBank/DDBJ whole genome shotgun (WGS) entry which is preliminary data.</text>
</comment>
<dbReference type="Pfam" id="PF24986">
    <property type="entry name" value="PRC_RimM"/>
    <property type="match status" value="1"/>
</dbReference>
<dbReference type="InterPro" id="IPR056792">
    <property type="entry name" value="PRC_RimM"/>
</dbReference>
<dbReference type="HAMAP" id="MF_00014">
    <property type="entry name" value="Ribosome_mat_RimM"/>
    <property type="match status" value="1"/>
</dbReference>
<evidence type="ECO:0000256" key="1">
    <source>
        <dbReference type="HAMAP-Rule" id="MF_00014"/>
    </source>
</evidence>
<sequence length="188" mass="20573">MTPLQNPVLVGVIAAAQGIRGEVRIKPFTADPEALALYRVLHDRSGQRFEITAARTAKTMLVARIAGVDDRNRAEALRGTELFVERELLPDDDLEDDEFFQVDLEGLEARDADGRSWGVVTAVLDFGGGDLLELRKPGDKPVMIPFSRAAVPEIFIEAGWLRVDAQAAGLIDTDEEAPKKDDKPEPPA</sequence>
<keyword evidence="1" id="KW-0690">Ribosome biogenesis</keyword>
<comment type="domain">
    <text evidence="1">The PRC barrel domain binds ribosomal protein uS19.</text>
</comment>
<comment type="subcellular location">
    <subcellularLocation>
        <location evidence="1">Cytoplasm</location>
    </subcellularLocation>
</comment>
<name>A0ABS6WLD4_9HYPH</name>
<dbReference type="EMBL" id="JAHWQX010000001">
    <property type="protein sequence ID" value="MBW3096769.1"/>
    <property type="molecule type" value="Genomic_DNA"/>
</dbReference>
<gene>
    <name evidence="1 4" type="primary">rimM</name>
    <name evidence="4" type="ORF">KY465_05705</name>
</gene>
<dbReference type="PANTHER" id="PTHR33692:SF1">
    <property type="entry name" value="RIBOSOME MATURATION FACTOR RIMM"/>
    <property type="match status" value="1"/>
</dbReference>
<dbReference type="RefSeq" id="WP_219200617.1">
    <property type="nucleotide sequence ID" value="NZ_JAHWQX010000001.1"/>
</dbReference>
<accession>A0ABS6WLD4</accession>
<comment type="subunit">
    <text evidence="1">Binds ribosomal protein uS19.</text>
</comment>
<organism evidence="4 5">
    <name type="scientific">Pseudohoeflea coraliihabitans</name>
    <dbReference type="NCBI Taxonomy" id="2860393"/>
    <lineage>
        <taxon>Bacteria</taxon>
        <taxon>Pseudomonadati</taxon>
        <taxon>Pseudomonadota</taxon>
        <taxon>Alphaproteobacteria</taxon>
        <taxon>Hyphomicrobiales</taxon>
        <taxon>Rhizobiaceae</taxon>
        <taxon>Pseudohoeflea</taxon>
    </lineage>
</organism>
<dbReference type="Pfam" id="PF01782">
    <property type="entry name" value="RimM"/>
    <property type="match status" value="1"/>
</dbReference>
<dbReference type="InterPro" id="IPR002676">
    <property type="entry name" value="RimM_N"/>
</dbReference>
<evidence type="ECO:0000313" key="5">
    <source>
        <dbReference type="Proteomes" id="UP001430804"/>
    </source>
</evidence>
<evidence type="ECO:0000259" key="2">
    <source>
        <dbReference type="Pfam" id="PF01782"/>
    </source>
</evidence>
<dbReference type="Proteomes" id="UP001430804">
    <property type="component" value="Unassembled WGS sequence"/>
</dbReference>
<keyword evidence="5" id="KW-1185">Reference proteome</keyword>
<keyword evidence="1" id="KW-0143">Chaperone</keyword>
<comment type="function">
    <text evidence="1">An accessory protein needed during the final step in the assembly of 30S ribosomal subunit, possibly for assembly of the head region. Essential for efficient processing of 16S rRNA. May be needed both before and after RbfA during the maturation of 16S rRNA. It has affinity for free ribosomal 30S subunits but not for 70S ribosomes.</text>
</comment>
<feature type="domain" description="Ribosome maturation factor RimM PRC barrel" evidence="3">
    <location>
        <begin position="102"/>
        <end position="165"/>
    </location>
</feature>
<proteinExistence type="inferred from homology"/>